<dbReference type="Proteomes" id="UP000789702">
    <property type="component" value="Unassembled WGS sequence"/>
</dbReference>
<protein>
    <submittedName>
        <fullName evidence="1">17063_t:CDS:1</fullName>
    </submittedName>
</protein>
<feature type="non-terminal residue" evidence="1">
    <location>
        <position position="64"/>
    </location>
</feature>
<name>A0ACA9MMF6_9GLOM</name>
<accession>A0ACA9MMF6</accession>
<comment type="caution">
    <text evidence="1">The sequence shown here is derived from an EMBL/GenBank/DDBJ whole genome shotgun (WGS) entry which is preliminary data.</text>
</comment>
<evidence type="ECO:0000313" key="1">
    <source>
        <dbReference type="EMBL" id="CAG8596329.1"/>
    </source>
</evidence>
<organism evidence="1 2">
    <name type="scientific">Dentiscutata heterogama</name>
    <dbReference type="NCBI Taxonomy" id="1316150"/>
    <lineage>
        <taxon>Eukaryota</taxon>
        <taxon>Fungi</taxon>
        <taxon>Fungi incertae sedis</taxon>
        <taxon>Mucoromycota</taxon>
        <taxon>Glomeromycotina</taxon>
        <taxon>Glomeromycetes</taxon>
        <taxon>Diversisporales</taxon>
        <taxon>Gigasporaceae</taxon>
        <taxon>Dentiscutata</taxon>
    </lineage>
</organism>
<dbReference type="EMBL" id="CAJVPU010009560">
    <property type="protein sequence ID" value="CAG8596329.1"/>
    <property type="molecule type" value="Genomic_DNA"/>
</dbReference>
<gene>
    <name evidence="1" type="ORF">DHETER_LOCUS7068</name>
</gene>
<evidence type="ECO:0000313" key="2">
    <source>
        <dbReference type="Proteomes" id="UP000789702"/>
    </source>
</evidence>
<sequence>MDRVTAAEFFETIGGDIVDANQNTTEIDSNELDDPPIGKATDTHGNEKSTLIKKSMKLLKSHAN</sequence>
<keyword evidence="2" id="KW-1185">Reference proteome</keyword>
<proteinExistence type="predicted"/>
<reference evidence="1" key="1">
    <citation type="submission" date="2021-06" db="EMBL/GenBank/DDBJ databases">
        <authorList>
            <person name="Kallberg Y."/>
            <person name="Tangrot J."/>
            <person name="Rosling A."/>
        </authorList>
    </citation>
    <scope>NUCLEOTIDE SEQUENCE</scope>
    <source>
        <strain evidence="1">IL203A</strain>
    </source>
</reference>